<dbReference type="Pfam" id="PF08774">
    <property type="entry name" value="VRR_NUC"/>
    <property type="match status" value="1"/>
</dbReference>
<dbReference type="AlphaFoldDB" id="A0A511FFQ3"/>
<accession>A0A511FFQ3</accession>
<comment type="caution">
    <text evidence="5">The sequence shown here is derived from an EMBL/GenBank/DDBJ whole genome shotgun (WGS) entry which is preliminary data.</text>
</comment>
<dbReference type="Gene3D" id="3.40.1350.10">
    <property type="match status" value="1"/>
</dbReference>
<keyword evidence="2" id="KW-0540">Nuclease</keyword>
<keyword evidence="7" id="KW-1185">Reference proteome</keyword>
<feature type="domain" description="VRR-NUC" evidence="4">
    <location>
        <begin position="33"/>
        <end position="116"/>
    </location>
</feature>
<dbReference type="SMART" id="SM00990">
    <property type="entry name" value="VRR_NUC"/>
    <property type="match status" value="1"/>
</dbReference>
<reference evidence="5 7" key="1">
    <citation type="submission" date="2019-07" db="EMBL/GenBank/DDBJ databases">
        <title>Whole genome shotgun sequence of Cellulomonas hominis NBRC 16055.</title>
        <authorList>
            <person name="Hosoyama A."/>
            <person name="Uohara A."/>
            <person name="Ohji S."/>
            <person name="Ichikawa N."/>
        </authorList>
    </citation>
    <scope>NUCLEOTIDE SEQUENCE [LARGE SCALE GENOMIC DNA]</scope>
    <source>
        <strain evidence="5 7">NBRC 16055</strain>
    </source>
</reference>
<dbReference type="GO" id="GO:0016788">
    <property type="term" value="F:hydrolase activity, acting on ester bonds"/>
    <property type="evidence" value="ECO:0007669"/>
    <property type="project" value="InterPro"/>
</dbReference>
<comment type="cofactor">
    <cofactor evidence="1">
        <name>Mg(2+)</name>
        <dbReference type="ChEBI" id="CHEBI:18420"/>
    </cofactor>
</comment>
<evidence type="ECO:0000256" key="2">
    <source>
        <dbReference type="ARBA" id="ARBA00022722"/>
    </source>
</evidence>
<dbReference type="Proteomes" id="UP000321723">
    <property type="component" value="Unassembled WGS sequence"/>
</dbReference>
<dbReference type="InterPro" id="IPR014883">
    <property type="entry name" value="VRR_NUC"/>
</dbReference>
<dbReference type="GO" id="GO:0003676">
    <property type="term" value="F:nucleic acid binding"/>
    <property type="evidence" value="ECO:0007669"/>
    <property type="project" value="InterPro"/>
</dbReference>
<protein>
    <recommendedName>
        <fullName evidence="4">VRR-NUC domain-containing protein</fullName>
    </recommendedName>
</protein>
<evidence type="ECO:0000256" key="3">
    <source>
        <dbReference type="ARBA" id="ARBA00022801"/>
    </source>
</evidence>
<proteinExistence type="predicted"/>
<dbReference type="EMBL" id="JACHDN010000001">
    <property type="protein sequence ID" value="MBB5472507.1"/>
    <property type="molecule type" value="Genomic_DNA"/>
</dbReference>
<evidence type="ECO:0000313" key="6">
    <source>
        <dbReference type="EMBL" id="MBB5472507.1"/>
    </source>
</evidence>
<name>A0A511FFQ3_9CELL</name>
<gene>
    <name evidence="5" type="ORF">CHO01_25400</name>
    <name evidence="6" type="ORF">HNR08_001243</name>
</gene>
<dbReference type="Proteomes" id="UP000564629">
    <property type="component" value="Unassembled WGS sequence"/>
</dbReference>
<dbReference type="EMBL" id="BJVQ01000037">
    <property type="protein sequence ID" value="GEL47424.1"/>
    <property type="molecule type" value="Genomic_DNA"/>
</dbReference>
<keyword evidence="3" id="KW-0378">Hydrolase</keyword>
<organism evidence="5 7">
    <name type="scientific">Cellulomonas hominis</name>
    <dbReference type="NCBI Taxonomy" id="156981"/>
    <lineage>
        <taxon>Bacteria</taxon>
        <taxon>Bacillati</taxon>
        <taxon>Actinomycetota</taxon>
        <taxon>Actinomycetes</taxon>
        <taxon>Micrococcales</taxon>
        <taxon>Cellulomonadaceae</taxon>
        <taxon>Cellulomonas</taxon>
    </lineage>
</organism>
<reference evidence="6 8" key="2">
    <citation type="submission" date="2020-08" db="EMBL/GenBank/DDBJ databases">
        <title>Sequencing the genomes of 1000 actinobacteria strains.</title>
        <authorList>
            <person name="Klenk H.-P."/>
        </authorList>
    </citation>
    <scope>NUCLEOTIDE SEQUENCE [LARGE SCALE GENOMIC DNA]</scope>
    <source>
        <strain evidence="6 8">DSM 9581</strain>
    </source>
</reference>
<dbReference type="InterPro" id="IPR011856">
    <property type="entry name" value="tRNA_endonuc-like_dom_sf"/>
</dbReference>
<dbReference type="GO" id="GO:0004518">
    <property type="term" value="F:nuclease activity"/>
    <property type="evidence" value="ECO:0007669"/>
    <property type="project" value="UniProtKB-KW"/>
</dbReference>
<sequence>MTARPRSAAFHPGSGPGGTLTTAEYAAVQAAGMREADLQARVLGHARALGWLAYHTHDSRRSRPGFPDLVLVSERRGRVLFRELKTESGRLSDDQRTWLRALTAAGQDAAVWRPADLLAGRVLHELTNDTKEHRA</sequence>
<evidence type="ECO:0000313" key="7">
    <source>
        <dbReference type="Proteomes" id="UP000321723"/>
    </source>
</evidence>
<evidence type="ECO:0000313" key="8">
    <source>
        <dbReference type="Proteomes" id="UP000564629"/>
    </source>
</evidence>
<evidence type="ECO:0000259" key="4">
    <source>
        <dbReference type="SMART" id="SM00990"/>
    </source>
</evidence>
<evidence type="ECO:0000313" key="5">
    <source>
        <dbReference type="EMBL" id="GEL47424.1"/>
    </source>
</evidence>
<dbReference type="RefSeq" id="WP_246803091.1">
    <property type="nucleotide sequence ID" value="NZ_BJVQ01000037.1"/>
</dbReference>
<evidence type="ECO:0000256" key="1">
    <source>
        <dbReference type="ARBA" id="ARBA00001946"/>
    </source>
</evidence>